<accession>A0ABW6I539</accession>
<keyword evidence="2" id="KW-1185">Reference proteome</keyword>
<protein>
    <recommendedName>
        <fullName evidence="3">Nucleoid-associated protein</fullName>
    </recommendedName>
</protein>
<evidence type="ECO:0000313" key="1">
    <source>
        <dbReference type="EMBL" id="MFE3870900.1"/>
    </source>
</evidence>
<sequence length="315" mass="36958">MATKIKTYDIKIPVYTTEIFEKPNDIFGGITTEHMSLYIKKKISDYADNEYLLAFENRNKTKKTVIRDIKTHNNNLDNNAILIQVSADSTNLYDGYLEADEKINFKKNHKVGSDTNFIMIYPVIKGLDSKNYTHHFLILVYEDPTKSNDEILKVTKYFLNKIIKTPIANIKLPTILEELREYKTIPELQIKYSAIDYSENDVDIEYKEYLVDGKFSKNKFHKFKDMPIDKIEEIINKPNEEDYQKKEAKLIVGKNEYKITKEMINEANDEYNETAEKVFNMKTSITESEMDNLHNIDFIFNKLIPVLENYMSNGE</sequence>
<gene>
    <name evidence="1" type="ORF">ACFX5F_06655</name>
</gene>
<dbReference type="RefSeq" id="WP_379851113.1">
    <property type="nucleotide sequence ID" value="NZ_JBHZPY010000004.1"/>
</dbReference>
<name>A0ABW6I539_9FLAO</name>
<dbReference type="Proteomes" id="UP001600107">
    <property type="component" value="Unassembled WGS sequence"/>
</dbReference>
<reference evidence="1 2" key="1">
    <citation type="submission" date="2024-06" db="EMBL/GenBank/DDBJ databases">
        <title>Flavobacterium spp. isolated from glacier.</title>
        <authorList>
            <person name="Han D."/>
        </authorList>
    </citation>
    <scope>NUCLEOTIDE SEQUENCE [LARGE SCALE GENOMIC DNA]</scope>
    <source>
        <strain evidence="1 2">ZS1P70</strain>
    </source>
</reference>
<evidence type="ECO:0000313" key="2">
    <source>
        <dbReference type="Proteomes" id="UP001600107"/>
    </source>
</evidence>
<comment type="caution">
    <text evidence="1">The sequence shown here is derived from an EMBL/GenBank/DDBJ whole genome shotgun (WGS) entry which is preliminary data.</text>
</comment>
<proteinExistence type="predicted"/>
<organism evidence="1 2">
    <name type="scientific">Flavobacterium zhoui</name>
    <dbReference type="NCBI Taxonomy" id="3230414"/>
    <lineage>
        <taxon>Bacteria</taxon>
        <taxon>Pseudomonadati</taxon>
        <taxon>Bacteroidota</taxon>
        <taxon>Flavobacteriia</taxon>
        <taxon>Flavobacteriales</taxon>
        <taxon>Flavobacteriaceae</taxon>
        <taxon>Flavobacterium</taxon>
    </lineage>
</organism>
<dbReference type="EMBL" id="JBHZPY010000004">
    <property type="protein sequence ID" value="MFE3870900.1"/>
    <property type="molecule type" value="Genomic_DNA"/>
</dbReference>
<evidence type="ECO:0008006" key="3">
    <source>
        <dbReference type="Google" id="ProtNLM"/>
    </source>
</evidence>